<accession>A0A060TBP1</accession>
<reference evidence="2" key="1">
    <citation type="submission" date="2014-02" db="EMBL/GenBank/DDBJ databases">
        <authorList>
            <person name="Genoscope - CEA"/>
        </authorList>
    </citation>
    <scope>NUCLEOTIDE SEQUENCE</scope>
    <source>
        <strain evidence="2">LS3</strain>
    </source>
</reference>
<proteinExistence type="predicted"/>
<gene>
    <name evidence="2" type="ORF">GNLVRS02_ARAD1D36608g</name>
</gene>
<organism evidence="2">
    <name type="scientific">Blastobotrys adeninivorans</name>
    <name type="common">Yeast</name>
    <name type="synonym">Arxula adeninivorans</name>
    <dbReference type="NCBI Taxonomy" id="409370"/>
    <lineage>
        <taxon>Eukaryota</taxon>
        <taxon>Fungi</taxon>
        <taxon>Dikarya</taxon>
        <taxon>Ascomycota</taxon>
        <taxon>Saccharomycotina</taxon>
        <taxon>Dipodascomycetes</taxon>
        <taxon>Dipodascales</taxon>
        <taxon>Trichomonascaceae</taxon>
        <taxon>Blastobotrys</taxon>
    </lineage>
</organism>
<name>A0A060TBP1_BLAAD</name>
<evidence type="ECO:0000256" key="1">
    <source>
        <dbReference type="SAM" id="MobiDB-lite"/>
    </source>
</evidence>
<protein>
    <submittedName>
        <fullName evidence="2">ARAD1D36608p</fullName>
    </submittedName>
</protein>
<feature type="compositionally biased region" description="Basic and acidic residues" evidence="1">
    <location>
        <begin position="253"/>
        <end position="269"/>
    </location>
</feature>
<dbReference type="EMBL" id="HG937694">
    <property type="protein sequence ID" value="CDP38525.1"/>
    <property type="molecule type" value="Genomic_DNA"/>
</dbReference>
<feature type="region of interest" description="Disordered" evidence="1">
    <location>
        <begin position="249"/>
        <end position="269"/>
    </location>
</feature>
<reference evidence="2" key="2">
    <citation type="submission" date="2014-06" db="EMBL/GenBank/DDBJ databases">
        <title>The complete genome of Blastobotrys (Arxula) adeninivorans LS3 - a yeast of biotechnological interest.</title>
        <authorList>
            <person name="Kunze G."/>
            <person name="Gaillardin C."/>
            <person name="Czernicka M."/>
            <person name="Durrens P."/>
            <person name="Martin T."/>
            <person name="Boer E."/>
            <person name="Gabaldon T."/>
            <person name="Cruz J."/>
            <person name="Talla E."/>
            <person name="Marck C."/>
            <person name="Goffeau A."/>
            <person name="Barbe V."/>
            <person name="Baret P."/>
            <person name="Baronian K."/>
            <person name="Beier S."/>
            <person name="Bleykasten C."/>
            <person name="Bode R."/>
            <person name="Casaregola S."/>
            <person name="Despons L."/>
            <person name="Fairhead C."/>
            <person name="Giersberg M."/>
            <person name="Gierski P."/>
            <person name="Hahnel U."/>
            <person name="Hartmann A."/>
            <person name="Jankowska D."/>
            <person name="Jubin C."/>
            <person name="Jung P."/>
            <person name="Lafontaine I."/>
            <person name="Leh-Louis V."/>
            <person name="Lemaire M."/>
            <person name="Marcet-Houben M."/>
            <person name="Mascher M."/>
            <person name="Morel G."/>
            <person name="Richard G.-F."/>
            <person name="Riechen J."/>
            <person name="Sacerdot C."/>
            <person name="Sarkar A."/>
            <person name="Savel G."/>
            <person name="Schacherer J."/>
            <person name="Sherman D."/>
            <person name="Straub M.-L."/>
            <person name="Stein N."/>
            <person name="Thierry A."/>
            <person name="Trautwein-Schult A."/>
            <person name="Westhof E."/>
            <person name="Worch S."/>
            <person name="Dujon B."/>
            <person name="Souciet J.-L."/>
            <person name="Wincker P."/>
            <person name="Scholz U."/>
            <person name="Neuveglise N."/>
        </authorList>
    </citation>
    <scope>NUCLEOTIDE SEQUENCE</scope>
    <source>
        <strain evidence="2">LS3</strain>
    </source>
</reference>
<dbReference type="AlphaFoldDB" id="A0A060TBP1"/>
<evidence type="ECO:0000313" key="2">
    <source>
        <dbReference type="EMBL" id="CDP38525.1"/>
    </source>
</evidence>
<sequence>MKTVEQIAEILQSSGSSSGTSSGPGTDLVPLLQKYRLQNEHTDLWQVLPDEDRMSASRHGAVWVFALTTDMAQEAAPALTMRQLDTFFNTVDLQQVVDLDEFYGLARGIVSIVSEHPDLAPWGARVLRIACQKLDNSVEEGNRRLSIFHCALAWCCHLTHMCLVAKPILYTDYEGKMNKDINPVDVATYFALGGELLLQTGDLDRANVFLSIANGVLDSIGDSPDPSFHKPSQERISSWLLLLNPTFNASSEPEERGDRSNADEDVNAREPMEYVQDPATALLGRLDQAEQQEGHDNAKRVGLSFAFISSNLARGDTEGALNLLNQTCQTPGVLEPWEKRVVQKCITQTQEGKLRGLARSVKSIGLDMIPPIGGVQDLESFVVTAMLKGQLDGALEYSSSQGVILQVGRGTGNLEHHISELEQSLSKAMTLWTKLDDSGRKVIGSPEFASALKRYQGHSRERTKGGMRARHGVRIERRSSYFDAMEVDESLDMD</sequence>